<dbReference type="EMBL" id="AP023368">
    <property type="protein sequence ID" value="BCK01387.1"/>
    <property type="molecule type" value="Genomic_DNA"/>
</dbReference>
<keyword evidence="6 11" id="KW-0378">Hydrolase</keyword>
<organism evidence="11 12">
    <name type="scientific">Anaerocolumna chitinilytica</name>
    <dbReference type="NCBI Taxonomy" id="1727145"/>
    <lineage>
        <taxon>Bacteria</taxon>
        <taxon>Bacillati</taxon>
        <taxon>Bacillota</taxon>
        <taxon>Clostridia</taxon>
        <taxon>Lachnospirales</taxon>
        <taxon>Lachnospiraceae</taxon>
        <taxon>Anaerocolumna</taxon>
    </lineage>
</organism>
<dbReference type="PANTHER" id="PTHR42904">
    <property type="entry name" value="NUDIX HYDROLASE, NUDC SUBFAMILY"/>
    <property type="match status" value="1"/>
</dbReference>
<name>A0A7M3S9W9_9FIRM</name>
<reference evidence="11 12" key="2">
    <citation type="submission" date="2020-08" db="EMBL/GenBank/DDBJ databases">
        <authorList>
            <person name="Ueki A."/>
            <person name="Tonouchi A."/>
        </authorList>
    </citation>
    <scope>NUCLEOTIDE SEQUENCE [LARGE SCALE GENOMIC DNA]</scope>
    <source>
        <strain evidence="11 12">CTTW</strain>
    </source>
</reference>
<dbReference type="InterPro" id="IPR049734">
    <property type="entry name" value="NudC-like_C"/>
</dbReference>
<dbReference type="EC" id="3.6.1.22" evidence="4"/>
<dbReference type="Gene3D" id="3.90.79.10">
    <property type="entry name" value="Nucleoside Triphosphate Pyrophosphohydrolase"/>
    <property type="match status" value="1"/>
</dbReference>
<evidence type="ECO:0000256" key="9">
    <source>
        <dbReference type="ARBA" id="ARBA00023679"/>
    </source>
</evidence>
<keyword evidence="12" id="KW-1185">Reference proteome</keyword>
<evidence type="ECO:0000256" key="7">
    <source>
        <dbReference type="ARBA" id="ARBA00022842"/>
    </source>
</evidence>
<dbReference type="InterPro" id="IPR020084">
    <property type="entry name" value="NUDIX_hydrolase_CS"/>
</dbReference>
<evidence type="ECO:0000256" key="5">
    <source>
        <dbReference type="ARBA" id="ARBA00022723"/>
    </source>
</evidence>
<dbReference type="SUPFAM" id="SSF55811">
    <property type="entry name" value="Nudix"/>
    <property type="match status" value="1"/>
</dbReference>
<protein>
    <recommendedName>
        <fullName evidence="4">NAD(+) diphosphatase</fullName>
        <ecNumber evidence="4">3.6.1.22</ecNumber>
    </recommendedName>
</protein>
<comment type="catalytic activity">
    <reaction evidence="9">
        <text>a 5'-end NAD(+)-phospho-ribonucleoside in mRNA + H2O = a 5'-end phospho-adenosine-phospho-ribonucleoside in mRNA + beta-nicotinamide D-ribonucleotide + 2 H(+)</text>
        <dbReference type="Rhea" id="RHEA:60876"/>
        <dbReference type="Rhea" id="RHEA-COMP:15698"/>
        <dbReference type="Rhea" id="RHEA-COMP:15719"/>
        <dbReference type="ChEBI" id="CHEBI:14649"/>
        <dbReference type="ChEBI" id="CHEBI:15377"/>
        <dbReference type="ChEBI" id="CHEBI:15378"/>
        <dbReference type="ChEBI" id="CHEBI:144029"/>
        <dbReference type="ChEBI" id="CHEBI:144051"/>
    </reaction>
    <physiologicalReaction direction="left-to-right" evidence="9">
        <dbReference type="Rhea" id="RHEA:60877"/>
    </physiologicalReaction>
</comment>
<proteinExistence type="inferred from homology"/>
<evidence type="ECO:0000256" key="3">
    <source>
        <dbReference type="ARBA" id="ARBA00009595"/>
    </source>
</evidence>
<evidence type="ECO:0000259" key="10">
    <source>
        <dbReference type="PROSITE" id="PS51462"/>
    </source>
</evidence>
<comment type="cofactor">
    <cofactor evidence="1">
        <name>Mg(2+)</name>
        <dbReference type="ChEBI" id="CHEBI:18420"/>
    </cofactor>
</comment>
<dbReference type="InterPro" id="IPR050241">
    <property type="entry name" value="NAD-cap_RNA_hydrolase_NudC"/>
</dbReference>
<keyword evidence="7" id="KW-0460">Magnesium</keyword>
<dbReference type="GO" id="GO:0005829">
    <property type="term" value="C:cytosol"/>
    <property type="evidence" value="ECO:0007669"/>
    <property type="project" value="TreeGrafter"/>
</dbReference>
<comment type="cofactor">
    <cofactor evidence="2">
        <name>Zn(2+)</name>
        <dbReference type="ChEBI" id="CHEBI:29105"/>
    </cofactor>
</comment>
<dbReference type="RefSeq" id="WP_225903731.1">
    <property type="nucleotide sequence ID" value="NZ_AP023368.1"/>
</dbReference>
<sequence>MAGLHMNYCVECGSRLELKMCKEDGLVPYCKSCEAFRFPIYNAAISTVVINRERNKILLIQQYGKTDNILVAGYINKGESAEHALAREVMEEMGMTVVACQFMKSEYYPGSNTLIFNYVSMVDSEDLSGMTPEVDRAGWYSFEEAKRIIKPNSLAERFYHYFLERTENGKIIHLIPID</sequence>
<dbReference type="KEGG" id="acht:bsdcttw_44270"/>
<evidence type="ECO:0000256" key="2">
    <source>
        <dbReference type="ARBA" id="ARBA00001947"/>
    </source>
</evidence>
<evidence type="ECO:0000256" key="8">
    <source>
        <dbReference type="ARBA" id="ARBA00023027"/>
    </source>
</evidence>
<feature type="domain" description="Nudix hydrolase" evidence="10">
    <location>
        <begin position="40"/>
        <end position="164"/>
    </location>
</feature>
<evidence type="ECO:0000256" key="6">
    <source>
        <dbReference type="ARBA" id="ARBA00022801"/>
    </source>
</evidence>
<keyword evidence="8" id="KW-0520">NAD</keyword>
<evidence type="ECO:0000256" key="1">
    <source>
        <dbReference type="ARBA" id="ARBA00001946"/>
    </source>
</evidence>
<dbReference type="AlphaFoldDB" id="A0A7M3S9W9"/>
<dbReference type="InterPro" id="IPR000086">
    <property type="entry name" value="NUDIX_hydrolase_dom"/>
</dbReference>
<comment type="similarity">
    <text evidence="3">Belongs to the Nudix hydrolase family. NudC subfamily.</text>
</comment>
<evidence type="ECO:0000313" key="11">
    <source>
        <dbReference type="EMBL" id="BCK01387.1"/>
    </source>
</evidence>
<dbReference type="CDD" id="cd03429">
    <property type="entry name" value="NUDIX_NADH_pyrophosphatase_Nudt13"/>
    <property type="match status" value="1"/>
</dbReference>
<dbReference type="PANTHER" id="PTHR42904:SF6">
    <property type="entry name" value="NAD-CAPPED RNA HYDROLASE NUDT12"/>
    <property type="match status" value="1"/>
</dbReference>
<dbReference type="GO" id="GO:0035529">
    <property type="term" value="F:NADH pyrophosphatase activity"/>
    <property type="evidence" value="ECO:0007669"/>
    <property type="project" value="TreeGrafter"/>
</dbReference>
<dbReference type="InterPro" id="IPR015797">
    <property type="entry name" value="NUDIX_hydrolase-like_dom_sf"/>
</dbReference>
<keyword evidence="5" id="KW-0479">Metal-binding</keyword>
<dbReference type="PROSITE" id="PS51462">
    <property type="entry name" value="NUDIX"/>
    <property type="match status" value="1"/>
</dbReference>
<dbReference type="Proteomes" id="UP000515703">
    <property type="component" value="Chromosome"/>
</dbReference>
<dbReference type="GO" id="GO:0046872">
    <property type="term" value="F:metal ion binding"/>
    <property type="evidence" value="ECO:0007669"/>
    <property type="project" value="UniProtKB-KW"/>
</dbReference>
<accession>A0A7M3S9W9</accession>
<evidence type="ECO:0000256" key="4">
    <source>
        <dbReference type="ARBA" id="ARBA00012381"/>
    </source>
</evidence>
<dbReference type="GO" id="GO:0019677">
    <property type="term" value="P:NAD+ catabolic process"/>
    <property type="evidence" value="ECO:0007669"/>
    <property type="project" value="TreeGrafter"/>
</dbReference>
<dbReference type="PROSITE" id="PS00893">
    <property type="entry name" value="NUDIX_BOX"/>
    <property type="match status" value="1"/>
</dbReference>
<reference evidence="11 12" key="1">
    <citation type="submission" date="2020-08" db="EMBL/GenBank/DDBJ databases">
        <title>Draft genome sequencing of an Anaerocolumna strain isolated from anoxic soil subjected to BSD treatment.</title>
        <authorList>
            <person name="Uek A."/>
            <person name="Tonouchi A."/>
        </authorList>
    </citation>
    <scope>NUCLEOTIDE SEQUENCE [LARGE SCALE GENOMIC DNA]</scope>
    <source>
        <strain evidence="11 12">CTTW</strain>
    </source>
</reference>
<evidence type="ECO:0000313" key="12">
    <source>
        <dbReference type="Proteomes" id="UP000515703"/>
    </source>
</evidence>
<gene>
    <name evidence="11" type="ORF">bsdcttw_44270</name>
</gene>
<dbReference type="GO" id="GO:0006742">
    <property type="term" value="P:NADP+ catabolic process"/>
    <property type="evidence" value="ECO:0007669"/>
    <property type="project" value="TreeGrafter"/>
</dbReference>
<dbReference type="Pfam" id="PF00293">
    <property type="entry name" value="NUDIX"/>
    <property type="match status" value="1"/>
</dbReference>